<evidence type="ECO:0000256" key="15">
    <source>
        <dbReference type="SAM" id="Coils"/>
    </source>
</evidence>
<dbReference type="Pfam" id="PF01391">
    <property type="entry name" value="Collagen"/>
    <property type="match status" value="2"/>
</dbReference>
<dbReference type="CDD" id="cd03590">
    <property type="entry name" value="CLECT_DC-SIGN_like"/>
    <property type="match status" value="1"/>
</dbReference>
<evidence type="ECO:0000256" key="14">
    <source>
        <dbReference type="ARBA" id="ARBA00023170"/>
    </source>
</evidence>
<name>A0A0P7V435_SCLFO</name>
<gene>
    <name evidence="19" type="ORF">Z043_113976</name>
</gene>
<dbReference type="AlphaFoldDB" id="A0A0P7V435"/>
<keyword evidence="9 17" id="KW-1133">Transmembrane helix</keyword>
<keyword evidence="6" id="KW-0677">Repeat</keyword>
<dbReference type="GO" id="GO:0030246">
    <property type="term" value="F:carbohydrate binding"/>
    <property type="evidence" value="ECO:0007669"/>
    <property type="project" value="UniProtKB-KW"/>
</dbReference>
<evidence type="ECO:0000256" key="8">
    <source>
        <dbReference type="ARBA" id="ARBA00022968"/>
    </source>
</evidence>
<evidence type="ECO:0000256" key="17">
    <source>
        <dbReference type="SAM" id="Phobius"/>
    </source>
</evidence>
<dbReference type="EMBL" id="JARO02005051">
    <property type="protein sequence ID" value="KPP67430.1"/>
    <property type="molecule type" value="Genomic_DNA"/>
</dbReference>
<dbReference type="InterPro" id="IPR050111">
    <property type="entry name" value="C-type_lectin/snaclec_domain"/>
</dbReference>
<dbReference type="STRING" id="113540.ENSSFOP00015003397"/>
<protein>
    <recommendedName>
        <fullName evidence="2">Collectin-12</fullName>
    </recommendedName>
</protein>
<proteinExistence type="predicted"/>
<keyword evidence="14" id="KW-0675">Receptor</keyword>
<sequence>MWVTTEKKETTAGVLTSYLLFFSHHMAARPCGLLTDEEDEVPTHSFGYQHLAVQDGVRCGERGREWTLKAAVTLLYVLCGVLAVAVAALACKVAQRVDHVSRDLELHREKIADMEKDLKKHDNKTWGASKSTGNEMEALWTSIQALRGHLRDVADQATSNEAVLSRLQGAGQVTWKRFAALHNTVSLHAAAVGAANLSLLSSSDQVTALQVDTESLRADLQKEMQERGQALGSVSHLNLSLARQRTILVALEHAADAAAQAAQELRMDAQDLKRGLWELGMDAEWLTETLQGLMVGTANSSALSASSREVLEEFRGQVVTLAGQIHDTSALVGVLRQNLQETLSQVNGRSKAASVTFESLEMQTDRTEQGVDRITTNMSVTGQPLGNLSSELNKLHQCAEVSIRHSDRLLALDASLADLRDDAAGLLSQQEELAAQLDGEMTNLSVVVQEMKMVDSRHSELISNFTILTGPPGPRGPPGLRGPQGSVGPPGLKGEKGDLGVHGLLGLKGASGISGVPGNPGAKGQPGPPGSPGTKGSPGLGGPVGSPGQKGEPGMKGLVGPQGQPGPQGPQGPPGAQGPDGIFGPEGPRGPAGPIGPPGPPGLPGQPTYPTLTPGGPLVQKGEATPTRVPGCPQPWKLFRDRCYYFSSERADFEEAEKNCGSRSSSMIIISDMEEQQWVQREAAGRSFFWLGLTDREEEDTWRWVDGTLPVFTRWKPGQPDNWKSRDPQGEDCAGMVHQGYWNDFFCHDRLGFICERDGS</sequence>
<keyword evidence="7" id="KW-0106">Calcium</keyword>
<dbReference type="InterPro" id="IPR058762">
    <property type="entry name" value="COLEC12_dom"/>
</dbReference>
<evidence type="ECO:0000256" key="4">
    <source>
        <dbReference type="ARBA" id="ARBA00022723"/>
    </source>
</evidence>
<accession>A0A0P7V435</accession>
<evidence type="ECO:0000256" key="2">
    <source>
        <dbReference type="ARBA" id="ARBA00017460"/>
    </source>
</evidence>
<dbReference type="SMART" id="SM00034">
    <property type="entry name" value="CLECT"/>
    <property type="match status" value="1"/>
</dbReference>
<evidence type="ECO:0000256" key="9">
    <source>
        <dbReference type="ARBA" id="ARBA00022989"/>
    </source>
</evidence>
<evidence type="ECO:0000313" key="19">
    <source>
        <dbReference type="EMBL" id="KPP67430.1"/>
    </source>
</evidence>
<evidence type="ECO:0000256" key="5">
    <source>
        <dbReference type="ARBA" id="ARBA00022734"/>
    </source>
</evidence>
<dbReference type="SUPFAM" id="SSF56436">
    <property type="entry name" value="C-type lectin-like"/>
    <property type="match status" value="1"/>
</dbReference>
<reference evidence="19 20" key="1">
    <citation type="submission" date="2015-08" db="EMBL/GenBank/DDBJ databases">
        <title>The genome of the Asian arowana (Scleropages formosus).</title>
        <authorList>
            <person name="Tan M.H."/>
            <person name="Gan H.M."/>
            <person name="Croft L.J."/>
            <person name="Austin C.M."/>
        </authorList>
    </citation>
    <scope>NUCLEOTIDE SEQUENCE [LARGE SCALE GENOMIC DNA]</scope>
    <source>
        <strain evidence="19">Aro1</strain>
    </source>
</reference>
<keyword evidence="11" id="KW-0176">Collagen</keyword>
<dbReference type="InterPro" id="IPR018378">
    <property type="entry name" value="C-type_lectin_CS"/>
</dbReference>
<feature type="compositionally biased region" description="Gly residues" evidence="16">
    <location>
        <begin position="536"/>
        <end position="545"/>
    </location>
</feature>
<feature type="transmembrane region" description="Helical" evidence="17">
    <location>
        <begin position="70"/>
        <end position="90"/>
    </location>
</feature>
<evidence type="ECO:0000313" key="20">
    <source>
        <dbReference type="Proteomes" id="UP000034805"/>
    </source>
</evidence>
<evidence type="ECO:0000256" key="3">
    <source>
        <dbReference type="ARBA" id="ARBA00022692"/>
    </source>
</evidence>
<evidence type="ECO:0000256" key="1">
    <source>
        <dbReference type="ARBA" id="ARBA00004606"/>
    </source>
</evidence>
<evidence type="ECO:0000256" key="7">
    <source>
        <dbReference type="ARBA" id="ARBA00022837"/>
    </source>
</evidence>
<dbReference type="InterPro" id="IPR016187">
    <property type="entry name" value="CTDL_fold"/>
</dbReference>
<comment type="subcellular location">
    <subcellularLocation>
        <location evidence="1">Membrane</location>
        <topology evidence="1">Single-pass type II membrane protein</topology>
    </subcellularLocation>
</comment>
<keyword evidence="8" id="KW-0735">Signal-anchor</keyword>
<dbReference type="Proteomes" id="UP000034805">
    <property type="component" value="Unassembled WGS sequence"/>
</dbReference>
<keyword evidence="3 17" id="KW-0812">Transmembrane</keyword>
<evidence type="ECO:0000256" key="13">
    <source>
        <dbReference type="ARBA" id="ARBA00023157"/>
    </source>
</evidence>
<dbReference type="InterPro" id="IPR016186">
    <property type="entry name" value="C-type_lectin-like/link_sf"/>
</dbReference>
<dbReference type="InterPro" id="IPR033989">
    <property type="entry name" value="CD209-like_CTLD"/>
</dbReference>
<organism evidence="19 20">
    <name type="scientific">Scleropages formosus</name>
    <name type="common">Asian bonytongue</name>
    <name type="synonym">Osteoglossum formosum</name>
    <dbReference type="NCBI Taxonomy" id="113540"/>
    <lineage>
        <taxon>Eukaryota</taxon>
        <taxon>Metazoa</taxon>
        <taxon>Chordata</taxon>
        <taxon>Craniata</taxon>
        <taxon>Vertebrata</taxon>
        <taxon>Euteleostomi</taxon>
        <taxon>Actinopterygii</taxon>
        <taxon>Neopterygii</taxon>
        <taxon>Teleostei</taxon>
        <taxon>Osteoglossocephala</taxon>
        <taxon>Osteoglossomorpha</taxon>
        <taxon>Osteoglossiformes</taxon>
        <taxon>Osteoglossidae</taxon>
        <taxon>Scleropages</taxon>
    </lineage>
</organism>
<evidence type="ECO:0000256" key="12">
    <source>
        <dbReference type="ARBA" id="ARBA00023136"/>
    </source>
</evidence>
<keyword evidence="10 15" id="KW-0175">Coiled coil</keyword>
<dbReference type="InterPro" id="IPR001304">
    <property type="entry name" value="C-type_lectin-like"/>
</dbReference>
<feature type="compositionally biased region" description="Low complexity" evidence="16">
    <location>
        <begin position="605"/>
        <end position="618"/>
    </location>
</feature>
<dbReference type="PROSITE" id="PS50041">
    <property type="entry name" value="C_TYPE_LECTIN_2"/>
    <property type="match status" value="1"/>
</dbReference>
<keyword evidence="4" id="KW-0479">Metal-binding</keyword>
<keyword evidence="13" id="KW-1015">Disulfide bond</keyword>
<dbReference type="Gene3D" id="3.10.100.10">
    <property type="entry name" value="Mannose-Binding Protein A, subunit A"/>
    <property type="match status" value="1"/>
</dbReference>
<dbReference type="Pfam" id="PF26004">
    <property type="entry name" value="COLEC12"/>
    <property type="match status" value="1"/>
</dbReference>
<feature type="domain" description="C-type lectin" evidence="18">
    <location>
        <begin position="639"/>
        <end position="756"/>
    </location>
</feature>
<evidence type="ECO:0000256" key="11">
    <source>
        <dbReference type="ARBA" id="ARBA00023119"/>
    </source>
</evidence>
<keyword evidence="5" id="KW-0430">Lectin</keyword>
<dbReference type="PANTHER" id="PTHR22803">
    <property type="entry name" value="MANNOSE, PHOSPHOLIPASE, LECTIN RECEPTOR RELATED"/>
    <property type="match status" value="1"/>
</dbReference>
<evidence type="ECO:0000256" key="16">
    <source>
        <dbReference type="SAM" id="MobiDB-lite"/>
    </source>
</evidence>
<dbReference type="InterPro" id="IPR008160">
    <property type="entry name" value="Collagen"/>
</dbReference>
<comment type="caution">
    <text evidence="19">The sequence shown here is derived from an EMBL/GenBank/DDBJ whole genome shotgun (WGS) entry which is preliminary data.</text>
</comment>
<evidence type="ECO:0000256" key="6">
    <source>
        <dbReference type="ARBA" id="ARBA00022737"/>
    </source>
</evidence>
<feature type="coiled-coil region" evidence="15">
    <location>
        <begin position="97"/>
        <end position="124"/>
    </location>
</feature>
<evidence type="ECO:0000259" key="18">
    <source>
        <dbReference type="PROSITE" id="PS50041"/>
    </source>
</evidence>
<dbReference type="GO" id="GO:0005581">
    <property type="term" value="C:collagen trimer"/>
    <property type="evidence" value="ECO:0007669"/>
    <property type="project" value="UniProtKB-KW"/>
</dbReference>
<dbReference type="Pfam" id="PF00059">
    <property type="entry name" value="Lectin_C"/>
    <property type="match status" value="1"/>
</dbReference>
<feature type="region of interest" description="Disordered" evidence="16">
    <location>
        <begin position="467"/>
        <end position="632"/>
    </location>
</feature>
<evidence type="ECO:0000256" key="10">
    <source>
        <dbReference type="ARBA" id="ARBA00023054"/>
    </source>
</evidence>
<dbReference type="PROSITE" id="PS00615">
    <property type="entry name" value="C_TYPE_LECTIN_1"/>
    <property type="match status" value="1"/>
</dbReference>
<keyword evidence="12 17" id="KW-0472">Membrane</keyword>
<feature type="compositionally biased region" description="Pro residues" evidence="16">
    <location>
        <begin position="594"/>
        <end position="604"/>
    </location>
</feature>